<dbReference type="Proteomes" id="UP000663720">
    <property type="component" value="Chromosome"/>
</dbReference>
<evidence type="ECO:0000313" key="2">
    <source>
        <dbReference type="Proteomes" id="UP000663720"/>
    </source>
</evidence>
<dbReference type="EMBL" id="CP061799">
    <property type="protein sequence ID" value="QTA78418.1"/>
    <property type="molecule type" value="Genomic_DNA"/>
</dbReference>
<sequence>MKKVWSNKGIALYPPDFPMVGQNRIFNALYKFKQHLSEGDISGFFVVIGDWGLGKTRLGYELFGETANHVEEWLLNENEYVVPNAGKRILKPQLAEGILPLFIDYKSVIDEDLAADTWVPKVTCNALSLLWDMPNDLRVSKDLIEDIKAALKAKGVDLSNVRDAIESRTDWKEKLDAANAVLQDGGIKSIWVVVDEVETPGDLKKNPDYAPGTEIAEEDLLIISQVIKEARYREDHSYANFLLLCSLGMSDSINIGPNKRRGDLVPLEPNHISDVTIFCDYLNKSGYSVDYPQGTVEGAFLATNRNFGWFNKMMSSIHTSWESHKNKGAKLPPSWKLIEEYAKAEARGNEIFDLSILKTLTGLPEDIQGQLIFGQLPVEISPDIDPAVTDKLISANVPGIGPAFARLFQVHMDEATLANEIVKPEYGFKKTERPGDEYYNPYAEFSVTGVLSALRAFSVDLEEIGDFLVYEDTEQFVEQLSTLYSHKTTDSNKDIERAAETLHNIFKMFSIQDKEFIAVSFKLLKKINVRMSLETRTISFFRDPKKEEDIDLYAANLTGSAKKRMDAVCKGMAKVIDDTDTTLTQHKSINNIRNFFFESEFNSPPFKELSVTGNGKMTIAFCDQVSTAVNELSAMLGRATETVHPVLVLFNPDGDIDGFKKKIRHQPLLERAVILRKLRTFEQEFLIKYSGRDSVFDTTSPLSSHTHAILGALREDLSSLFKDWRNNLEENGYVLRPLWYSNISGREDFYRGYRYLLTTGQSADAISQEIDTSIFFNDPVAYSNFINACKKNTSPGKVSSAGCLPIMTTEPFKPEITQPAVKILQEMKLQIGEKTLAKRFFFAARDKEVKGKQITQVIDFLKGLGIIVSPAQNQFKAISQSDLDSKRSKAANWLNNIAMDLVEEIKDTFPTQAKALKSAYRKEAEKEIAKAEKICSGIDFSFLNDEQPDIQAFSKLVKDVYEFEQKISGVCPDDPNVDFVFSENDIVRYQEQYKSLPFWNKLYFLRWLKSEYAKKRTSILKNIDEQLADAQDYAAINGKPFPIAPLTLPLKSINHELERALSGQSFTSRDLVELEEYQFSIADYLMKEDYETAWKRLNLLDCMTSKTASESIWQKFLKLHEQWQKAVSQFSDAETGWKELNKFMSDAPVSIWPDGIAGAGEMMSAYESLEDQVEGGLDNDIKSMISSHNGLSLIEKLSEEIIASVPKYQGFPKKIADLLQNIKNDLLAVIDDIRLQALNNLLRSIGNGEWHEPKSRECYGKTKTEYETFNNKVSDKGKELLEGMGKRTNWELWVEIYTDLSSGKYTKNADHEACFDELEQIGLIERTVRLK</sequence>
<keyword evidence="2" id="KW-1185">Reference proteome</keyword>
<dbReference type="RefSeq" id="WP_207690276.1">
    <property type="nucleotide sequence ID" value="NZ_CP061799.1"/>
</dbReference>
<dbReference type="KEGG" id="dli:dnl_06390"/>
<gene>
    <name evidence="1" type="ORF">dnl_06390</name>
</gene>
<accession>A0A975GEQ0</accession>
<proteinExistence type="predicted"/>
<evidence type="ECO:0000313" key="1">
    <source>
        <dbReference type="EMBL" id="QTA78418.1"/>
    </source>
</evidence>
<reference evidence="1" key="1">
    <citation type="journal article" date="2021" name="Microb. Physiol.">
        <title>Proteogenomic Insights into the Physiology of Marine, Sulfate-Reducing, Filamentous Desulfonema limicola and Desulfonema magnum.</title>
        <authorList>
            <person name="Schnaars V."/>
            <person name="Wohlbrand L."/>
            <person name="Scheve S."/>
            <person name="Hinrichs C."/>
            <person name="Reinhardt R."/>
            <person name="Rabus R."/>
        </authorList>
    </citation>
    <scope>NUCLEOTIDE SEQUENCE</scope>
    <source>
        <strain evidence="1">5ac10</strain>
    </source>
</reference>
<organism evidence="1 2">
    <name type="scientific">Desulfonema limicola</name>
    <dbReference type="NCBI Taxonomy" id="45656"/>
    <lineage>
        <taxon>Bacteria</taxon>
        <taxon>Pseudomonadati</taxon>
        <taxon>Thermodesulfobacteriota</taxon>
        <taxon>Desulfobacteria</taxon>
        <taxon>Desulfobacterales</taxon>
        <taxon>Desulfococcaceae</taxon>
        <taxon>Desulfonema</taxon>
    </lineage>
</organism>
<name>A0A975GEQ0_9BACT</name>
<protein>
    <submittedName>
        <fullName evidence="1">Uncharacterized protein</fullName>
    </submittedName>
</protein>